<gene>
    <name evidence="1" type="ordered locus">MHJ_0313</name>
</gene>
<dbReference type="KEGG" id="mhj:MHJ_0313"/>
<evidence type="ECO:0000313" key="2">
    <source>
        <dbReference type="Proteomes" id="UP000000548"/>
    </source>
</evidence>
<dbReference type="SUPFAM" id="SSF50129">
    <property type="entry name" value="GroES-like"/>
    <property type="match status" value="1"/>
</dbReference>
<sequence length="69" mass="7808">MLSNQLYKNQQMQLLELPTTICGTDLGIFKGKNPEVASGRILSHEGIRSVYNFVFFLINLFSDPIEFIG</sequence>
<proteinExistence type="predicted"/>
<dbReference type="EMBL" id="AE017243">
    <property type="protein sequence ID" value="AAZ44402.2"/>
    <property type="molecule type" value="Genomic_DNA"/>
</dbReference>
<dbReference type="InterPro" id="IPR011032">
    <property type="entry name" value="GroES-like_sf"/>
</dbReference>
<name>Q4AA19_MESHJ</name>
<dbReference type="eggNOG" id="COG1063">
    <property type="taxonomic scope" value="Bacteria"/>
</dbReference>
<protein>
    <submittedName>
        <fullName evidence="1">Uncharacterized protein</fullName>
    </submittedName>
</protein>
<organism evidence="1 2">
    <name type="scientific">Mesomycoplasma hyopneumoniae (strain J / ATCC 25934 / NCTC 10110)</name>
    <name type="common">Mycoplasma hyopneumoniae</name>
    <dbReference type="NCBI Taxonomy" id="262719"/>
    <lineage>
        <taxon>Bacteria</taxon>
        <taxon>Bacillati</taxon>
        <taxon>Mycoplasmatota</taxon>
        <taxon>Mycoplasmoidales</taxon>
        <taxon>Metamycoplasmataceae</taxon>
        <taxon>Mesomycoplasma</taxon>
    </lineage>
</organism>
<dbReference type="Proteomes" id="UP000000548">
    <property type="component" value="Chromosome"/>
</dbReference>
<accession>Q4AA19</accession>
<dbReference type="AlphaFoldDB" id="Q4AA19"/>
<evidence type="ECO:0000313" key="1">
    <source>
        <dbReference type="EMBL" id="AAZ44402.2"/>
    </source>
</evidence>
<dbReference type="HOGENOM" id="CLU_3009428_0_0_14"/>
<reference evidence="1 2" key="1">
    <citation type="journal article" date="2005" name="J. Bacteriol.">
        <title>Swine and poultry pathogens: the complete genome sequences of two strains of Mycoplasma hyopneumoniae and a strain of Mycoplasma synoviae.</title>
        <authorList>
            <person name="Vasconcelos A.T."/>
            <person name="Ferreira H.B."/>
            <person name="Bizarro C.V."/>
            <person name="Bonatto S.L."/>
            <person name="Carvalho M.O."/>
            <person name="Pinto P.M."/>
            <person name="Almeida D.F."/>
            <person name="Almeida L.G."/>
            <person name="Almeida R."/>
            <person name="Alves-Filho L."/>
            <person name="Assuncao E.N."/>
            <person name="Azevedo V.A."/>
            <person name="Bogo M.R."/>
            <person name="Brigido M.M."/>
            <person name="Brocchi M."/>
            <person name="Burity H.A."/>
            <person name="Camargo A.A."/>
            <person name="Camargo S.S."/>
            <person name="Carepo M.S."/>
            <person name="Carraro D.M."/>
            <person name="de Mattos Cascardo J.C."/>
            <person name="Castro L.A."/>
            <person name="Cavalcanti G."/>
            <person name="Chemale G."/>
            <person name="Collevatti R.G."/>
            <person name="Cunha C.W."/>
            <person name="Dallagiovanna B."/>
            <person name="Dambros B.P."/>
            <person name="Dellagostin O.A."/>
            <person name="Falcao C."/>
            <person name="Fantinatti-Garboggini F."/>
            <person name="Felipe M.S."/>
            <person name="Fiorentin L."/>
            <person name="Franco G.R."/>
            <person name="Freitas N.S."/>
            <person name="Frias D."/>
            <person name="Grangeiro T.B."/>
            <person name="Grisard E.C."/>
            <person name="Guimaraes C.T."/>
            <person name="Hungria M."/>
            <person name="Jardim S.N."/>
            <person name="Krieger M.A."/>
            <person name="Laurino J.P."/>
            <person name="Lima L.F."/>
            <person name="Lopes M.I."/>
            <person name="Loreto E.L."/>
            <person name="Madeira H.M."/>
            <person name="Manfio G.P."/>
            <person name="Maranhao A.Q."/>
            <person name="Martinkovics C.T."/>
            <person name="Medeiros S.R."/>
            <person name="Moreira M.A."/>
            <person name="Neiva M."/>
            <person name="Ramalho-Neto C.E."/>
            <person name="Nicolas M.F."/>
            <person name="Oliveira S.C."/>
            <person name="Paixao R.F."/>
            <person name="Pedrosa F.O."/>
            <person name="Pena S.D."/>
            <person name="Pereira M."/>
            <person name="Pereira-Ferrari L."/>
            <person name="Piffer I."/>
            <person name="Pinto L.S."/>
            <person name="Potrich D.P."/>
            <person name="Salim A.C."/>
            <person name="Santos F.R."/>
            <person name="Schmitt R."/>
            <person name="Schneider M.P."/>
            <person name="Schrank A."/>
            <person name="Schrank I.S."/>
            <person name="Schuck A.F."/>
            <person name="Seuanez H.N."/>
            <person name="Silva D.W."/>
            <person name="Silva R."/>
            <person name="Silva S.C."/>
            <person name="Soares C.M."/>
            <person name="Souza K.R."/>
            <person name="Souza R.C."/>
            <person name="Staats C.C."/>
            <person name="Steffens M.B."/>
            <person name="Teixeira S.M."/>
            <person name="Urmenyi T.P."/>
            <person name="Vainstein M.H."/>
            <person name="Zuccherato L.W."/>
            <person name="Simpson A.J."/>
            <person name="Zaha A."/>
        </authorList>
    </citation>
    <scope>NUCLEOTIDE SEQUENCE [LARGE SCALE GENOMIC DNA]</scope>
    <source>
        <strain evidence="2">J / ATCC 25934 / NCTC 10110</strain>
    </source>
</reference>